<comment type="similarity">
    <text evidence="1 2">Belongs to the UPF0102 family.</text>
</comment>
<dbReference type="InterPro" id="IPR011335">
    <property type="entry name" value="Restrct_endonuc-II-like"/>
</dbReference>
<protein>
    <recommendedName>
        <fullName evidence="2">UPF0102 protein H9809_07405</fullName>
    </recommendedName>
</protein>
<evidence type="ECO:0000313" key="3">
    <source>
        <dbReference type="EMBL" id="HIZ65710.1"/>
    </source>
</evidence>
<gene>
    <name evidence="3" type="ORF">H9809_07405</name>
</gene>
<dbReference type="Gene3D" id="3.40.1350.10">
    <property type="match status" value="1"/>
</dbReference>
<name>A0A9D2FSJ9_9FIRM</name>
<dbReference type="CDD" id="cd20736">
    <property type="entry name" value="PoNe_Nuclease"/>
    <property type="match status" value="1"/>
</dbReference>
<dbReference type="HAMAP" id="MF_00048">
    <property type="entry name" value="UPF0102"/>
    <property type="match status" value="1"/>
</dbReference>
<dbReference type="NCBIfam" id="NF009150">
    <property type="entry name" value="PRK12497.1-3"/>
    <property type="match status" value="1"/>
</dbReference>
<dbReference type="InterPro" id="IPR011856">
    <property type="entry name" value="tRNA_endonuc-like_dom_sf"/>
</dbReference>
<dbReference type="EMBL" id="DXBG01000173">
    <property type="protein sequence ID" value="HIZ65710.1"/>
    <property type="molecule type" value="Genomic_DNA"/>
</dbReference>
<accession>A0A9D2FSJ9</accession>
<reference evidence="3" key="1">
    <citation type="journal article" date="2021" name="PeerJ">
        <title>Extensive microbial diversity within the chicken gut microbiome revealed by metagenomics and culture.</title>
        <authorList>
            <person name="Gilroy R."/>
            <person name="Ravi A."/>
            <person name="Getino M."/>
            <person name="Pursley I."/>
            <person name="Horton D.L."/>
            <person name="Alikhan N.F."/>
            <person name="Baker D."/>
            <person name="Gharbi K."/>
            <person name="Hall N."/>
            <person name="Watson M."/>
            <person name="Adriaenssens E.M."/>
            <person name="Foster-Nyarko E."/>
            <person name="Jarju S."/>
            <person name="Secka A."/>
            <person name="Antonio M."/>
            <person name="Oren A."/>
            <person name="Chaudhuri R.R."/>
            <person name="La Ragione R."/>
            <person name="Hildebrand F."/>
            <person name="Pallen M.J."/>
        </authorList>
    </citation>
    <scope>NUCLEOTIDE SEQUENCE</scope>
    <source>
        <strain evidence="3">1068</strain>
    </source>
</reference>
<dbReference type="Pfam" id="PF02021">
    <property type="entry name" value="UPF0102"/>
    <property type="match status" value="1"/>
</dbReference>
<dbReference type="PANTHER" id="PTHR34039">
    <property type="entry name" value="UPF0102 PROTEIN YRAN"/>
    <property type="match status" value="1"/>
</dbReference>
<proteinExistence type="inferred from homology"/>
<dbReference type="Proteomes" id="UP000824056">
    <property type="component" value="Unassembled WGS sequence"/>
</dbReference>
<dbReference type="InterPro" id="IPR003509">
    <property type="entry name" value="UPF0102_YraN-like"/>
</dbReference>
<evidence type="ECO:0000256" key="1">
    <source>
        <dbReference type="ARBA" id="ARBA00006738"/>
    </source>
</evidence>
<comment type="caution">
    <text evidence="3">The sequence shown here is derived from an EMBL/GenBank/DDBJ whole genome shotgun (WGS) entry which is preliminary data.</text>
</comment>
<evidence type="ECO:0000313" key="4">
    <source>
        <dbReference type="Proteomes" id="UP000824056"/>
    </source>
</evidence>
<reference evidence="3" key="2">
    <citation type="submission" date="2021-04" db="EMBL/GenBank/DDBJ databases">
        <authorList>
            <person name="Gilroy R."/>
        </authorList>
    </citation>
    <scope>NUCLEOTIDE SEQUENCE</scope>
    <source>
        <strain evidence="3">1068</strain>
    </source>
</reference>
<dbReference type="SUPFAM" id="SSF52980">
    <property type="entry name" value="Restriction endonuclease-like"/>
    <property type="match status" value="1"/>
</dbReference>
<sequence length="123" mass="14463">MDKEKNTSSRERGAYYETQARLQLEKAGYKILEQNYRFRKGEIDLIARDGEYLCFIEVKFRQGGQMGKPEEAVDKRKQKRISKTALYYLMDKGLSLSTPCRFDVICAEPEGWRLIKNAFTFQM</sequence>
<dbReference type="GO" id="GO:0003676">
    <property type="term" value="F:nucleic acid binding"/>
    <property type="evidence" value="ECO:0007669"/>
    <property type="project" value="InterPro"/>
</dbReference>
<evidence type="ECO:0000256" key="2">
    <source>
        <dbReference type="HAMAP-Rule" id="MF_00048"/>
    </source>
</evidence>
<dbReference type="AlphaFoldDB" id="A0A9D2FSJ9"/>
<dbReference type="NCBIfam" id="TIGR00252">
    <property type="entry name" value="YraN family protein"/>
    <property type="match status" value="1"/>
</dbReference>
<organism evidence="3 4">
    <name type="scientific">Candidatus Blautia pullicola</name>
    <dbReference type="NCBI Taxonomy" id="2838498"/>
    <lineage>
        <taxon>Bacteria</taxon>
        <taxon>Bacillati</taxon>
        <taxon>Bacillota</taxon>
        <taxon>Clostridia</taxon>
        <taxon>Lachnospirales</taxon>
        <taxon>Lachnospiraceae</taxon>
        <taxon>Blautia</taxon>
    </lineage>
</organism>
<dbReference type="PANTHER" id="PTHR34039:SF1">
    <property type="entry name" value="UPF0102 PROTEIN YRAN"/>
    <property type="match status" value="1"/>
</dbReference>